<dbReference type="HAMAP" id="MF_01274">
    <property type="entry name" value="Pantothen_kinase_3"/>
    <property type="match status" value="1"/>
</dbReference>
<keyword evidence="13 16" id="KW-0173">Coenzyme A biosynthesis</keyword>
<evidence type="ECO:0000256" key="8">
    <source>
        <dbReference type="ARBA" id="ARBA00022679"/>
    </source>
</evidence>
<dbReference type="GO" id="GO:0004594">
    <property type="term" value="F:pantothenate kinase activity"/>
    <property type="evidence" value="ECO:0007669"/>
    <property type="project" value="UniProtKB-UniRule"/>
</dbReference>
<comment type="cofactor">
    <cofactor evidence="16">
        <name>NH4(+)</name>
        <dbReference type="ChEBI" id="CHEBI:28938"/>
    </cofactor>
    <cofactor evidence="16">
        <name>K(+)</name>
        <dbReference type="ChEBI" id="CHEBI:29103"/>
    </cofactor>
    <text evidence="16">A monovalent cation. Ammonium or potassium.</text>
</comment>
<keyword evidence="9 16" id="KW-0547">Nucleotide-binding</keyword>
<gene>
    <name evidence="16" type="primary">coaX</name>
    <name evidence="17" type="ORF">E2I14_09805</name>
</gene>
<comment type="caution">
    <text evidence="16">Lacks conserved residue(s) required for the propagation of feature annotation.</text>
</comment>
<evidence type="ECO:0000313" key="17">
    <source>
        <dbReference type="EMBL" id="TDK65892.1"/>
    </source>
</evidence>
<dbReference type="PANTHER" id="PTHR34265:SF1">
    <property type="entry name" value="TYPE III PANTOTHENATE KINASE"/>
    <property type="match status" value="1"/>
</dbReference>
<keyword evidence="18" id="KW-1185">Reference proteome</keyword>
<feature type="binding site" evidence="16">
    <location>
        <begin position="6"/>
        <end position="13"/>
    </location>
    <ligand>
        <name>ATP</name>
        <dbReference type="ChEBI" id="CHEBI:30616"/>
    </ligand>
</feature>
<evidence type="ECO:0000256" key="12">
    <source>
        <dbReference type="ARBA" id="ARBA00022958"/>
    </source>
</evidence>
<evidence type="ECO:0000256" key="16">
    <source>
        <dbReference type="HAMAP-Rule" id="MF_01274"/>
    </source>
</evidence>
<dbReference type="UniPathway" id="UPA00241">
    <property type="reaction ID" value="UER00352"/>
</dbReference>
<dbReference type="GO" id="GO:0015937">
    <property type="term" value="P:coenzyme A biosynthetic process"/>
    <property type="evidence" value="ECO:0007669"/>
    <property type="project" value="UniProtKB-UniRule"/>
</dbReference>
<comment type="function">
    <text evidence="16">Catalyzes the phosphorylation of pantothenate (Pan), the first step in CoA biosynthesis.</text>
</comment>
<evidence type="ECO:0000256" key="4">
    <source>
        <dbReference type="ARBA" id="ARBA00005225"/>
    </source>
</evidence>
<dbReference type="EMBL" id="SMYL01000004">
    <property type="protein sequence ID" value="TDK65892.1"/>
    <property type="molecule type" value="Genomic_DNA"/>
</dbReference>
<evidence type="ECO:0000256" key="9">
    <source>
        <dbReference type="ARBA" id="ARBA00022741"/>
    </source>
</evidence>
<keyword evidence="11 16" id="KW-0067">ATP-binding</keyword>
<dbReference type="Pfam" id="PF03309">
    <property type="entry name" value="Pan_kinase"/>
    <property type="match status" value="1"/>
</dbReference>
<dbReference type="CDD" id="cd24015">
    <property type="entry name" value="ASKHA_NBD_PanK-III"/>
    <property type="match status" value="1"/>
</dbReference>
<keyword evidence="7 16" id="KW-0963">Cytoplasm</keyword>
<evidence type="ECO:0000256" key="7">
    <source>
        <dbReference type="ARBA" id="ARBA00022490"/>
    </source>
</evidence>
<comment type="subcellular location">
    <subcellularLocation>
        <location evidence="3 16">Cytoplasm</location>
    </subcellularLocation>
</comment>
<evidence type="ECO:0000256" key="2">
    <source>
        <dbReference type="ARBA" id="ARBA00001958"/>
    </source>
</evidence>
<dbReference type="EC" id="2.7.1.33" evidence="6 16"/>
<comment type="pathway">
    <text evidence="4 16">Cofactor biosynthesis; coenzyme A biosynthesis; CoA from (R)-pantothenate: step 1/5.</text>
</comment>
<dbReference type="InterPro" id="IPR043129">
    <property type="entry name" value="ATPase_NBD"/>
</dbReference>
<comment type="similarity">
    <text evidence="14 16">Belongs to the type III pantothenate kinase family.</text>
</comment>
<evidence type="ECO:0000256" key="14">
    <source>
        <dbReference type="ARBA" id="ARBA00038036"/>
    </source>
</evidence>
<keyword evidence="12 16" id="KW-0630">Potassium</keyword>
<feature type="binding site" evidence="16">
    <location>
        <position position="183"/>
    </location>
    <ligand>
        <name>substrate</name>
    </ligand>
</feature>
<dbReference type="NCBIfam" id="TIGR00671">
    <property type="entry name" value="baf"/>
    <property type="match status" value="1"/>
</dbReference>
<evidence type="ECO:0000256" key="15">
    <source>
        <dbReference type="ARBA" id="ARBA00040883"/>
    </source>
</evidence>
<evidence type="ECO:0000313" key="18">
    <source>
        <dbReference type="Proteomes" id="UP000294829"/>
    </source>
</evidence>
<reference evidence="17 18" key="1">
    <citation type="submission" date="2019-03" db="EMBL/GenBank/DDBJ databases">
        <title>Sapientia aquatica gen. nov., sp. nov., isolated from a crater lake.</title>
        <authorList>
            <person name="Felfoldi T."/>
            <person name="Szabo A."/>
            <person name="Toth E."/>
            <person name="Schumann P."/>
            <person name="Keki Z."/>
            <person name="Marialigeti K."/>
            <person name="Mathe I."/>
        </authorList>
    </citation>
    <scope>NUCLEOTIDE SEQUENCE [LARGE SCALE GENOMIC DNA]</scope>
    <source>
        <strain evidence="17 18">SA-152</strain>
    </source>
</reference>
<evidence type="ECO:0000256" key="5">
    <source>
        <dbReference type="ARBA" id="ARBA00011738"/>
    </source>
</evidence>
<feature type="binding site" evidence="16">
    <location>
        <position position="130"/>
    </location>
    <ligand>
        <name>ATP</name>
        <dbReference type="ChEBI" id="CHEBI:30616"/>
    </ligand>
</feature>
<evidence type="ECO:0000256" key="11">
    <source>
        <dbReference type="ARBA" id="ARBA00022840"/>
    </source>
</evidence>
<accession>A0A4R5W1E9</accession>
<keyword evidence="10 16" id="KW-0418">Kinase</keyword>
<dbReference type="OrthoDB" id="9781305at2"/>
<evidence type="ECO:0000256" key="1">
    <source>
        <dbReference type="ARBA" id="ARBA00001206"/>
    </source>
</evidence>
<feature type="binding site" evidence="16">
    <location>
        <begin position="104"/>
        <end position="107"/>
    </location>
    <ligand>
        <name>substrate</name>
    </ligand>
</feature>
<comment type="cofactor">
    <cofactor evidence="2">
        <name>K(+)</name>
        <dbReference type="ChEBI" id="CHEBI:29103"/>
    </cofactor>
</comment>
<dbReference type="AlphaFoldDB" id="A0A4R5W1E9"/>
<feature type="binding site" evidence="16">
    <location>
        <position position="97"/>
    </location>
    <ligand>
        <name>substrate</name>
    </ligand>
</feature>
<organism evidence="17 18">
    <name type="scientific">Sapientia aquatica</name>
    <dbReference type="NCBI Taxonomy" id="1549640"/>
    <lineage>
        <taxon>Bacteria</taxon>
        <taxon>Pseudomonadati</taxon>
        <taxon>Pseudomonadota</taxon>
        <taxon>Betaproteobacteria</taxon>
        <taxon>Burkholderiales</taxon>
        <taxon>Oxalobacteraceae</taxon>
        <taxon>Sapientia</taxon>
    </lineage>
</organism>
<name>A0A4R5W1E9_9BURK</name>
<dbReference type="InterPro" id="IPR004619">
    <property type="entry name" value="Type_III_PanK"/>
</dbReference>
<feature type="active site" description="Proton acceptor" evidence="16">
    <location>
        <position position="106"/>
    </location>
</feature>
<proteinExistence type="inferred from homology"/>
<keyword evidence="8 16" id="KW-0808">Transferase</keyword>
<comment type="caution">
    <text evidence="17">The sequence shown here is derived from an EMBL/GenBank/DDBJ whole genome shotgun (WGS) entry which is preliminary data.</text>
</comment>
<dbReference type="SUPFAM" id="SSF53067">
    <property type="entry name" value="Actin-like ATPase domain"/>
    <property type="match status" value="2"/>
</dbReference>
<dbReference type="GO" id="GO:0005524">
    <property type="term" value="F:ATP binding"/>
    <property type="evidence" value="ECO:0007669"/>
    <property type="project" value="UniProtKB-UniRule"/>
</dbReference>
<dbReference type="RefSeq" id="WP_133327942.1">
    <property type="nucleotide sequence ID" value="NZ_SMYL01000004.1"/>
</dbReference>
<dbReference type="Proteomes" id="UP000294829">
    <property type="component" value="Unassembled WGS sequence"/>
</dbReference>
<evidence type="ECO:0000256" key="10">
    <source>
        <dbReference type="ARBA" id="ARBA00022777"/>
    </source>
</evidence>
<evidence type="ECO:0000256" key="3">
    <source>
        <dbReference type="ARBA" id="ARBA00004496"/>
    </source>
</evidence>
<comment type="subunit">
    <text evidence="5 16">Homodimer.</text>
</comment>
<protein>
    <recommendedName>
        <fullName evidence="15 16">Type III pantothenate kinase</fullName>
        <ecNumber evidence="6 16">2.7.1.33</ecNumber>
    </recommendedName>
    <alternativeName>
        <fullName evidence="16">PanK-III</fullName>
    </alternativeName>
    <alternativeName>
        <fullName evidence="16">Pantothenic acid kinase</fullName>
    </alternativeName>
</protein>
<dbReference type="PANTHER" id="PTHR34265">
    <property type="entry name" value="TYPE III PANTOTHENATE KINASE"/>
    <property type="match status" value="1"/>
</dbReference>
<comment type="catalytic activity">
    <reaction evidence="1 16">
        <text>(R)-pantothenate + ATP = (R)-4'-phosphopantothenate + ADP + H(+)</text>
        <dbReference type="Rhea" id="RHEA:16373"/>
        <dbReference type="ChEBI" id="CHEBI:10986"/>
        <dbReference type="ChEBI" id="CHEBI:15378"/>
        <dbReference type="ChEBI" id="CHEBI:29032"/>
        <dbReference type="ChEBI" id="CHEBI:30616"/>
        <dbReference type="ChEBI" id="CHEBI:456216"/>
        <dbReference type="EC" id="2.7.1.33"/>
    </reaction>
</comment>
<evidence type="ECO:0000256" key="6">
    <source>
        <dbReference type="ARBA" id="ARBA00012102"/>
    </source>
</evidence>
<dbReference type="GO" id="GO:0005737">
    <property type="term" value="C:cytoplasm"/>
    <property type="evidence" value="ECO:0007669"/>
    <property type="project" value="UniProtKB-SubCell"/>
</dbReference>
<sequence length="252" mass="26946">MRLLIDAGNTRIKWAIVDEQIASSVELGQWPQFGSVSHAEFSSGNVPWQGLSSERVLVSNVAGLALREQLEKTFNPRHGQVSWFQSQAQHAGLSNRYREPSKLGSDRFASAIAAHTLFPNRHLIVATCGTATTIDAVTAQGEFIGGQIAPGLQLMAQSLAQNTAQLPSVLERMNFAVSFADHTEAAIISGCLAAQAGAIERAVREFAKQLDSAILPLCVISGGAAKYITPSLVVPYQFIDNLVLMGLQAASC</sequence>
<dbReference type="Gene3D" id="3.30.420.40">
    <property type="match status" value="2"/>
</dbReference>
<evidence type="ECO:0000256" key="13">
    <source>
        <dbReference type="ARBA" id="ARBA00022993"/>
    </source>
</evidence>